<feature type="region of interest" description="Disordered" evidence="1">
    <location>
        <begin position="431"/>
        <end position="452"/>
    </location>
</feature>
<gene>
    <name evidence="2" type="ORF">PACTADRAFT_185696</name>
</gene>
<evidence type="ECO:0000256" key="1">
    <source>
        <dbReference type="SAM" id="MobiDB-lite"/>
    </source>
</evidence>
<proteinExistence type="predicted"/>
<keyword evidence="3" id="KW-1185">Reference proteome</keyword>
<evidence type="ECO:0000313" key="3">
    <source>
        <dbReference type="Proteomes" id="UP000094236"/>
    </source>
</evidence>
<protein>
    <submittedName>
        <fullName evidence="2">Uncharacterized protein</fullName>
    </submittedName>
</protein>
<reference evidence="3" key="1">
    <citation type="submission" date="2016-05" db="EMBL/GenBank/DDBJ databases">
        <title>Comparative genomics of biotechnologically important yeasts.</title>
        <authorList>
            <consortium name="DOE Joint Genome Institute"/>
            <person name="Riley R."/>
            <person name="Haridas S."/>
            <person name="Wolfe K.H."/>
            <person name="Lopes M.R."/>
            <person name="Hittinger C.T."/>
            <person name="Goker M."/>
            <person name="Salamov A."/>
            <person name="Wisecaver J."/>
            <person name="Long T.M."/>
            <person name="Aerts A.L."/>
            <person name="Barry K."/>
            <person name="Choi C."/>
            <person name="Clum A."/>
            <person name="Coughlan A.Y."/>
            <person name="Deshpande S."/>
            <person name="Douglass A.P."/>
            <person name="Hanson S.J."/>
            <person name="Klenk H.-P."/>
            <person name="Labutti K."/>
            <person name="Lapidus A."/>
            <person name="Lindquist E."/>
            <person name="Lipzen A."/>
            <person name="Meier-Kolthoff J.P."/>
            <person name="Ohm R.A."/>
            <person name="Otillar R.P."/>
            <person name="Pangilinan J."/>
            <person name="Peng Y."/>
            <person name="Rokas A."/>
            <person name="Rosa C.A."/>
            <person name="Scheuner C."/>
            <person name="Sibirny A.A."/>
            <person name="Slot J.C."/>
            <person name="Stielow J.B."/>
            <person name="Sun H."/>
            <person name="Kurtzman C.P."/>
            <person name="Blackwell M."/>
            <person name="Grigoriev I.V."/>
            <person name="Jeffries T.W."/>
        </authorList>
    </citation>
    <scope>NUCLEOTIDE SEQUENCE [LARGE SCALE GENOMIC DNA]</scope>
    <source>
        <strain evidence="3">NRRL Y-2460</strain>
    </source>
</reference>
<dbReference type="EMBL" id="KV454011">
    <property type="protein sequence ID" value="ODV97960.1"/>
    <property type="molecule type" value="Genomic_DNA"/>
</dbReference>
<name>A0A1E4U1T0_PACTA</name>
<sequence>MSHILFPDLDRRYYNEQANKLIRLRDKLLHKPPSVENCKRLLYEKRLKTDVVIHSAMRNLIEDGRLDLIPNEHLKIFEHDNKLLMDAFELINNNNTSTINVLSEQDRLKIVQMEQKQHEQGPHYDNNFISNNVDEPEKTLLLNKTDDTPVNDINDLQYQFAQVQRHFLGIQQNELLRQGQNLDSQSISKNVSLPAANVPPKSLPQVQPLLQKGNTLSVPVENRFINENSLFHSNQIIYPYSINNDQLLAGRAQGIQSPQYNVAGTNINYFNNLHNDFLDENNMIIFNGFEEDDHNNTNGIQYSAYNSNPLTMYGNIEENKFRYRLANKRQMMGFSYQTNNFQNNDINNKVKKRKLVSSGILPYRESSASIQNKGPPYHNDSNKLDAGFMAQENHQGFSYTDAKKARINKYPYYGNNRGNYFKTDYKGGDYEEYNNSNNNQETGSSGVGDLNY</sequence>
<dbReference type="Proteomes" id="UP000094236">
    <property type="component" value="Unassembled WGS sequence"/>
</dbReference>
<evidence type="ECO:0000313" key="2">
    <source>
        <dbReference type="EMBL" id="ODV97960.1"/>
    </source>
</evidence>
<organism evidence="2 3">
    <name type="scientific">Pachysolen tannophilus NRRL Y-2460</name>
    <dbReference type="NCBI Taxonomy" id="669874"/>
    <lineage>
        <taxon>Eukaryota</taxon>
        <taxon>Fungi</taxon>
        <taxon>Dikarya</taxon>
        <taxon>Ascomycota</taxon>
        <taxon>Saccharomycotina</taxon>
        <taxon>Pichiomycetes</taxon>
        <taxon>Pachysolenaceae</taxon>
        <taxon>Pachysolen</taxon>
    </lineage>
</organism>
<accession>A0A1E4U1T0</accession>
<dbReference type="AlphaFoldDB" id="A0A1E4U1T0"/>